<dbReference type="SUPFAM" id="SSF55874">
    <property type="entry name" value="ATPase domain of HSP90 chaperone/DNA topoisomerase II/histidine kinase"/>
    <property type="match status" value="1"/>
</dbReference>
<keyword evidence="4" id="KW-1133">Transmembrane helix</keyword>
<evidence type="ECO:0000313" key="6">
    <source>
        <dbReference type="EMBL" id="PCC82554.1"/>
    </source>
</evidence>
<dbReference type="GO" id="GO:0016020">
    <property type="term" value="C:membrane"/>
    <property type="evidence" value="ECO:0007669"/>
    <property type="project" value="InterPro"/>
</dbReference>
<dbReference type="InterPro" id="IPR050482">
    <property type="entry name" value="Sensor_HK_TwoCompSys"/>
</dbReference>
<evidence type="ECO:0000256" key="2">
    <source>
        <dbReference type="ARBA" id="ARBA00022777"/>
    </source>
</evidence>
<keyword evidence="3" id="KW-0902">Two-component regulatory system</keyword>
<dbReference type="Gene3D" id="3.30.565.10">
    <property type="entry name" value="Histidine kinase-like ATPase, C-terminal domain"/>
    <property type="match status" value="1"/>
</dbReference>
<sequence>MTRYITWPNSIWAIFWLALTVPILLTVRSHPYPVSSAVLVLCCVFCLIGSWAIAIDDLRLGVMRVNLRAVSLLVVGTFLALIVLNLVGTDAIQLAYFIASAVAFVFPWQVSLPFTAVAAIAIPQSLWPFGHLSLITTGIACLASRMAIISQAQRKIQEVRSQELEVNEERNRMARDMHDILGHSLTTVTLKAELAKKLIELDPNTAKSQIAEIEEISRSALAEVRTAINGYRELSLSGELARALSLLQSAGIKAKMPNSVDEVQVDLREVFAWVVREGTTNVVRHSGAKRCSISLTSKSVLIEDDGVGIAEIREGNGLRGLRERCQNNGVELCLGETTMGGLKLTAQAVQTGPWAKEH</sequence>
<feature type="transmembrane region" description="Helical" evidence="4">
    <location>
        <begin position="37"/>
        <end position="55"/>
    </location>
</feature>
<comment type="caution">
    <text evidence="6">The sequence shown here is derived from an EMBL/GenBank/DDBJ whole genome shotgun (WGS) entry which is preliminary data.</text>
</comment>
<dbReference type="InterPro" id="IPR011712">
    <property type="entry name" value="Sig_transdc_His_kin_sub3_dim/P"/>
</dbReference>
<evidence type="ECO:0000259" key="5">
    <source>
        <dbReference type="PROSITE" id="PS50075"/>
    </source>
</evidence>
<evidence type="ECO:0000256" key="1">
    <source>
        <dbReference type="ARBA" id="ARBA00022679"/>
    </source>
</evidence>
<reference evidence="6 7" key="1">
    <citation type="submission" date="2017-09" db="EMBL/GenBank/DDBJ databases">
        <title>Draft Genome Sequence of Corynebacterium accolens AH4003.</title>
        <authorList>
            <person name="Chen Y."/>
            <person name="Oosthuysen W.F."/>
            <person name="Kelley S."/>
            <person name="Horswill A."/>
        </authorList>
    </citation>
    <scope>NUCLEOTIDE SEQUENCE [LARGE SCALE GENOMIC DNA]</scope>
    <source>
        <strain evidence="6 7">AH4003</strain>
    </source>
</reference>
<keyword evidence="2 6" id="KW-0418">Kinase</keyword>
<dbReference type="AlphaFoldDB" id="A0A2A4AJJ4"/>
<dbReference type="Gene3D" id="1.20.5.1930">
    <property type="match status" value="1"/>
</dbReference>
<dbReference type="EMBL" id="NWBP01000024">
    <property type="protein sequence ID" value="PCC82554.1"/>
    <property type="molecule type" value="Genomic_DNA"/>
</dbReference>
<dbReference type="InterPro" id="IPR009081">
    <property type="entry name" value="PP-bd_ACP"/>
</dbReference>
<dbReference type="Proteomes" id="UP000218690">
    <property type="component" value="Unassembled WGS sequence"/>
</dbReference>
<feature type="transmembrane region" description="Helical" evidence="4">
    <location>
        <begin position="94"/>
        <end position="122"/>
    </location>
</feature>
<dbReference type="GO" id="GO:0000155">
    <property type="term" value="F:phosphorelay sensor kinase activity"/>
    <property type="evidence" value="ECO:0007669"/>
    <property type="project" value="InterPro"/>
</dbReference>
<dbReference type="PANTHER" id="PTHR24421:SF63">
    <property type="entry name" value="SENSOR HISTIDINE KINASE DESK"/>
    <property type="match status" value="1"/>
</dbReference>
<dbReference type="GO" id="GO:0046983">
    <property type="term" value="F:protein dimerization activity"/>
    <property type="evidence" value="ECO:0007669"/>
    <property type="project" value="InterPro"/>
</dbReference>
<proteinExistence type="predicted"/>
<evidence type="ECO:0000256" key="3">
    <source>
        <dbReference type="ARBA" id="ARBA00023012"/>
    </source>
</evidence>
<feature type="transmembrane region" description="Helical" evidence="4">
    <location>
        <begin position="67"/>
        <end position="87"/>
    </location>
</feature>
<evidence type="ECO:0000256" key="4">
    <source>
        <dbReference type="SAM" id="Phobius"/>
    </source>
</evidence>
<accession>A0A2A4AJJ4</accession>
<dbReference type="InterPro" id="IPR036890">
    <property type="entry name" value="HATPase_C_sf"/>
</dbReference>
<name>A0A2A4AJJ4_9CORY</name>
<feature type="transmembrane region" description="Helical" evidence="4">
    <location>
        <begin position="128"/>
        <end position="148"/>
    </location>
</feature>
<evidence type="ECO:0000313" key="7">
    <source>
        <dbReference type="Proteomes" id="UP000218690"/>
    </source>
</evidence>
<keyword evidence="1" id="KW-0808">Transferase</keyword>
<dbReference type="PANTHER" id="PTHR24421">
    <property type="entry name" value="NITRATE/NITRITE SENSOR PROTEIN NARX-RELATED"/>
    <property type="match status" value="1"/>
</dbReference>
<gene>
    <name evidence="6" type="ORF">COM45_08310</name>
</gene>
<dbReference type="PROSITE" id="PS50075">
    <property type="entry name" value="CARRIER"/>
    <property type="match status" value="1"/>
</dbReference>
<organism evidence="6 7">
    <name type="scientific">Corynebacterium accolens</name>
    <dbReference type="NCBI Taxonomy" id="38284"/>
    <lineage>
        <taxon>Bacteria</taxon>
        <taxon>Bacillati</taxon>
        <taxon>Actinomycetota</taxon>
        <taxon>Actinomycetes</taxon>
        <taxon>Mycobacteriales</taxon>
        <taxon>Corynebacteriaceae</taxon>
        <taxon>Corynebacterium</taxon>
    </lineage>
</organism>
<feature type="transmembrane region" description="Helical" evidence="4">
    <location>
        <begin position="6"/>
        <end position="25"/>
    </location>
</feature>
<keyword evidence="4" id="KW-0472">Membrane</keyword>
<dbReference type="CDD" id="cd16917">
    <property type="entry name" value="HATPase_UhpB-NarQ-NarX-like"/>
    <property type="match status" value="1"/>
</dbReference>
<keyword evidence="4" id="KW-0812">Transmembrane</keyword>
<protein>
    <submittedName>
        <fullName evidence="6">Sensor histidine kinase</fullName>
    </submittedName>
</protein>
<dbReference type="Pfam" id="PF07730">
    <property type="entry name" value="HisKA_3"/>
    <property type="match status" value="1"/>
</dbReference>
<feature type="domain" description="Carrier" evidence="5">
    <location>
        <begin position="143"/>
        <end position="224"/>
    </location>
</feature>